<evidence type="ECO:0000256" key="1">
    <source>
        <dbReference type="SAM" id="MobiDB-lite"/>
    </source>
</evidence>
<dbReference type="AlphaFoldDB" id="A0A0W0ZNK6"/>
<dbReference type="EMBL" id="LNYY01000008">
    <property type="protein sequence ID" value="KTD70765.1"/>
    <property type="molecule type" value="Genomic_DNA"/>
</dbReference>
<gene>
    <name evidence="2" type="ORF">Lste_0543</name>
</gene>
<evidence type="ECO:0000313" key="3">
    <source>
        <dbReference type="Proteomes" id="UP000054926"/>
    </source>
</evidence>
<dbReference type="InterPro" id="IPR001920">
    <property type="entry name" value="Asp/Glu_race"/>
</dbReference>
<name>A0A0W0ZNK6_9GAMM</name>
<evidence type="ECO:0000313" key="2">
    <source>
        <dbReference type="EMBL" id="KTD70765.1"/>
    </source>
</evidence>
<dbReference type="Gene3D" id="3.40.50.1860">
    <property type="match status" value="1"/>
</dbReference>
<reference evidence="2 3" key="1">
    <citation type="submission" date="2015-11" db="EMBL/GenBank/DDBJ databases">
        <title>Genomic analysis of 38 Legionella species identifies large and diverse effector repertoires.</title>
        <authorList>
            <person name="Burstein D."/>
            <person name="Amaro F."/>
            <person name="Zusman T."/>
            <person name="Lifshitz Z."/>
            <person name="Cohen O."/>
            <person name="Gilbert J.A."/>
            <person name="Pupko T."/>
            <person name="Shuman H.A."/>
            <person name="Segal G."/>
        </authorList>
    </citation>
    <scope>NUCLEOTIDE SEQUENCE [LARGE SCALE GENOMIC DNA]</scope>
    <source>
        <strain evidence="2 3">IMVS3376</strain>
    </source>
</reference>
<feature type="region of interest" description="Disordered" evidence="1">
    <location>
        <begin position="537"/>
        <end position="561"/>
    </location>
</feature>
<protein>
    <submittedName>
        <fullName evidence="2">Uncharacterized protein</fullName>
    </submittedName>
</protein>
<proteinExistence type="predicted"/>
<dbReference type="PATRIC" id="fig|947033.5.peg.580"/>
<accession>A0A0W0ZNK6</accession>
<dbReference type="Proteomes" id="UP000054926">
    <property type="component" value="Unassembled WGS sequence"/>
</dbReference>
<feature type="compositionally biased region" description="Basic and acidic residues" evidence="1">
    <location>
        <begin position="538"/>
        <end position="552"/>
    </location>
</feature>
<keyword evidence="3" id="KW-1185">Reference proteome</keyword>
<organism evidence="2 3">
    <name type="scientific">Legionella steelei</name>
    <dbReference type="NCBI Taxonomy" id="947033"/>
    <lineage>
        <taxon>Bacteria</taxon>
        <taxon>Pseudomonadati</taxon>
        <taxon>Pseudomonadota</taxon>
        <taxon>Gammaproteobacteria</taxon>
        <taxon>Legionellales</taxon>
        <taxon>Legionellaceae</taxon>
        <taxon>Legionella</taxon>
    </lineage>
</organism>
<dbReference type="RefSeq" id="WP_058509563.1">
    <property type="nucleotide sequence ID" value="NZ_DAIOMV010000001.1"/>
</dbReference>
<dbReference type="OrthoDB" id="9814215at2"/>
<sequence length="561" mass="62912">MPHPKYMSFPPPPPPIPDNGIPLTPQEWAKAMLDKDVFYKRIKLGNKELDLMKTKLGADISILDLGRHTIALFKNFPPEYVDYYKALQVEIAARIPEEQDRPLICLEIKGSKRIEDKSPADVGMAGGTGPLSDATALENLVRHMSEIGKAPFDEKRQEIAVAMQNFSGVMYSMPPPRDKEHAHDGASFLRLYKSARQDMPCTSLHILTNTGHSNKSYFGNDYLLGKAKFGDVDDMTIKVAHRIKVASQKRPPGERVLVLGTTDAAHKKLYPNLLSNRNLESVLPTGVFEGPDPQSYLQKAVHAVKKAYYGEEAQVYLQTIINQAKAGKVNDPMPNEERTCGQAFVDFAVHFARNSQCTALLFSCTEIPMLLHTKVSANSEQTYEDLLKEALPKTIAYYDTEKIFVDEIAKKSATLQLHPEMRSTSSLRRGGLSHYHVLHAKLDKVKEEILKYCHSFIDLDNELHLQKRNVLLATLQFFEDGNQQALDDAKARNPRYADAKLRSNTLALVTKGERLAALVAAEQEKMPSFQEMKAQLNDGRKQELANAEEKEPPVMLQAGNF</sequence>
<comment type="caution">
    <text evidence="2">The sequence shown here is derived from an EMBL/GenBank/DDBJ whole genome shotgun (WGS) entry which is preliminary data.</text>
</comment>
<dbReference type="GO" id="GO:0016855">
    <property type="term" value="F:racemase and epimerase activity, acting on amino acids and derivatives"/>
    <property type="evidence" value="ECO:0007669"/>
    <property type="project" value="InterPro"/>
</dbReference>